<dbReference type="InterPro" id="IPR036116">
    <property type="entry name" value="FN3_sf"/>
</dbReference>
<accession>A0A6B1D2F1</accession>
<keyword evidence="1" id="KW-0472">Membrane</keyword>
<comment type="caution">
    <text evidence="3">The sequence shown here is derived from an EMBL/GenBank/DDBJ whole genome shotgun (WGS) entry which is preliminary data.</text>
</comment>
<proteinExistence type="predicted"/>
<dbReference type="CDD" id="cd00063">
    <property type="entry name" value="FN3"/>
    <property type="match status" value="4"/>
</dbReference>
<dbReference type="InterPro" id="IPR050713">
    <property type="entry name" value="RTP_Phos/Ushers"/>
</dbReference>
<evidence type="ECO:0000313" key="3">
    <source>
        <dbReference type="EMBL" id="MYC93675.1"/>
    </source>
</evidence>
<dbReference type="PANTHER" id="PTHR46957">
    <property type="entry name" value="CYTOKINE RECEPTOR"/>
    <property type="match status" value="1"/>
</dbReference>
<feature type="transmembrane region" description="Helical" evidence="1">
    <location>
        <begin position="31"/>
        <end position="53"/>
    </location>
</feature>
<name>A0A6B1D2F1_9CHLR</name>
<dbReference type="PANTHER" id="PTHR46957:SF3">
    <property type="entry name" value="CYTOKINE RECEPTOR"/>
    <property type="match status" value="1"/>
</dbReference>
<dbReference type="AlphaFoldDB" id="A0A6B1D2F1"/>
<feature type="domain" description="Fibronectin type-III" evidence="2">
    <location>
        <begin position="80"/>
        <end position="174"/>
    </location>
</feature>
<dbReference type="PROSITE" id="PS50853">
    <property type="entry name" value="FN3"/>
    <property type="match status" value="3"/>
</dbReference>
<keyword evidence="1" id="KW-0812">Transmembrane</keyword>
<organism evidence="3">
    <name type="scientific">Caldilineaceae bacterium SB0661_bin_32</name>
    <dbReference type="NCBI Taxonomy" id="2605255"/>
    <lineage>
        <taxon>Bacteria</taxon>
        <taxon>Bacillati</taxon>
        <taxon>Chloroflexota</taxon>
        <taxon>Caldilineae</taxon>
        <taxon>Caldilineales</taxon>
        <taxon>Caldilineaceae</taxon>
    </lineage>
</organism>
<reference evidence="3" key="1">
    <citation type="submission" date="2019-09" db="EMBL/GenBank/DDBJ databases">
        <title>Characterisation of the sponge microbiome using genome-centric metagenomics.</title>
        <authorList>
            <person name="Engelberts J.P."/>
            <person name="Robbins S.J."/>
            <person name="De Goeij J.M."/>
            <person name="Aranda M."/>
            <person name="Bell S.C."/>
            <person name="Webster N.S."/>
        </authorList>
    </citation>
    <scope>NUCLEOTIDE SEQUENCE</scope>
    <source>
        <strain evidence="3">SB0661_bin_32</strain>
    </source>
</reference>
<feature type="domain" description="Fibronectin type-III" evidence="2">
    <location>
        <begin position="441"/>
        <end position="529"/>
    </location>
</feature>
<dbReference type="GO" id="GO:0016020">
    <property type="term" value="C:membrane"/>
    <property type="evidence" value="ECO:0007669"/>
    <property type="project" value="UniProtKB-SubCell"/>
</dbReference>
<dbReference type="Pfam" id="PF00041">
    <property type="entry name" value="fn3"/>
    <property type="match status" value="3"/>
</dbReference>
<sequence>MSPHCLCFPAKAQFIADSGQKGLRVPTMKPMIRLLSISALVLAGLIAAIYFALPAPQQSISFEGVGPGRSSPQTADSSATLAAPVLVASPGSDRITISWAPIVGAASYEIWARQGELPWERLDDDGSLSHNVTSLTHSGLTSGDSYKYTGRAAPTAGELSDWSAEVEATVSYVPALTASASAGRIELSWTSVAGADSYQIIMWTDGLKDWERIGDPITGTITSYTHSDLTERNTYHYRVRAVVDGTEEDWSDSVSEIPVRPAAPSTLTATAGTGQVELEWSAVPDADSYRLISWTDGQTAWQRIGDPLSGSTTSYTHTGLIARRTYYYRVSAVIHGIEGAWTESVSDVPSAPPAPVLTATTAVGQIDLSWSEVTGADSHILIVWTDAQNAWVRIGDPLAGDTTSYTHSGLSAGQTYYYRVGAVVDGTEGAWSNSPSAVPGATFMPGLVANASANGIDLSWSEVTDADSYQLIVWTPGQTAWERIGGTHSAGTTSYGHTGLTAGNTYYYRVRAVIDGTEGPWSEEVDAVP</sequence>
<keyword evidence="1" id="KW-1133">Transmembrane helix</keyword>
<feature type="domain" description="Fibronectin type-III" evidence="2">
    <location>
        <begin position="260"/>
        <end position="353"/>
    </location>
</feature>
<evidence type="ECO:0000259" key="2">
    <source>
        <dbReference type="PROSITE" id="PS50853"/>
    </source>
</evidence>
<dbReference type="Gene3D" id="2.60.40.10">
    <property type="entry name" value="Immunoglobulins"/>
    <property type="match status" value="5"/>
</dbReference>
<dbReference type="EMBL" id="VXMH01000013">
    <property type="protein sequence ID" value="MYC93675.1"/>
    <property type="molecule type" value="Genomic_DNA"/>
</dbReference>
<dbReference type="SMART" id="SM00060">
    <property type="entry name" value="FN3"/>
    <property type="match status" value="5"/>
</dbReference>
<gene>
    <name evidence="3" type="ORF">F4X14_01785</name>
</gene>
<dbReference type="InterPro" id="IPR003961">
    <property type="entry name" value="FN3_dom"/>
</dbReference>
<dbReference type="InterPro" id="IPR013783">
    <property type="entry name" value="Ig-like_fold"/>
</dbReference>
<dbReference type="SUPFAM" id="SSF49265">
    <property type="entry name" value="Fibronectin type III"/>
    <property type="match status" value="3"/>
</dbReference>
<protein>
    <submittedName>
        <fullName evidence="3">Fibronectin type III domain-containing protein</fullName>
    </submittedName>
</protein>
<evidence type="ECO:0000256" key="1">
    <source>
        <dbReference type="SAM" id="Phobius"/>
    </source>
</evidence>